<name>A0A1R3GBY6_COCAP</name>
<organism evidence="5 6">
    <name type="scientific">Corchorus capsularis</name>
    <name type="common">Jute</name>
    <dbReference type="NCBI Taxonomy" id="210143"/>
    <lineage>
        <taxon>Eukaryota</taxon>
        <taxon>Viridiplantae</taxon>
        <taxon>Streptophyta</taxon>
        <taxon>Embryophyta</taxon>
        <taxon>Tracheophyta</taxon>
        <taxon>Spermatophyta</taxon>
        <taxon>Magnoliopsida</taxon>
        <taxon>eudicotyledons</taxon>
        <taxon>Gunneridae</taxon>
        <taxon>Pentapetalae</taxon>
        <taxon>rosids</taxon>
        <taxon>malvids</taxon>
        <taxon>Malvales</taxon>
        <taxon>Malvaceae</taxon>
        <taxon>Grewioideae</taxon>
        <taxon>Apeibeae</taxon>
        <taxon>Corchorus</taxon>
    </lineage>
</organism>
<keyword evidence="6" id="KW-1185">Reference proteome</keyword>
<dbReference type="Gene3D" id="1.10.1200.270">
    <property type="entry name" value="Methyltransferase, alpha-helical capping domain"/>
    <property type="match status" value="1"/>
</dbReference>
<dbReference type="GO" id="GO:0008168">
    <property type="term" value="F:methyltransferase activity"/>
    <property type="evidence" value="ECO:0007669"/>
    <property type="project" value="UniProtKB-KW"/>
</dbReference>
<dbReference type="GO" id="GO:0046872">
    <property type="term" value="F:metal ion binding"/>
    <property type="evidence" value="ECO:0007669"/>
    <property type="project" value="UniProtKB-KW"/>
</dbReference>
<accession>A0A1R3GBY6</accession>
<dbReference type="InterPro" id="IPR029063">
    <property type="entry name" value="SAM-dependent_MTases_sf"/>
</dbReference>
<dbReference type="Gene3D" id="3.40.50.150">
    <property type="entry name" value="Vaccinia Virus protein VP39"/>
    <property type="match status" value="1"/>
</dbReference>
<dbReference type="InterPro" id="IPR005299">
    <property type="entry name" value="MeTrfase_7"/>
</dbReference>
<keyword evidence="2 5" id="KW-0808">Transferase</keyword>
<sequence length="371" mass="41861">METKILPGSYPMNGGDGEVSYARNSQCQKRAVDDAKKIINEAIADLIDIKNLQKSSNRFLIADLGCAAGPNTFFAVQNIIEAVDNKCKTMQKNDPEPDHQYQTIEYQVFFNDRIDNDFNTLFRSLPCSSSRPYFAVGVPGSFYGRLFPKQSIHFMHSSNTLNWLSRVPDHVGDINSPAWNGNSIFCRGDNKEVAEAYLNQYKKDMEVFLNARAEELVAEGLLALVAVGGRPSGVPLCQINMGKTYEFLGSCLFDMAAEGIISKEKVESLNLPQYYPTASEMEELINKNGRFSIEKMETFPGPGEHFHNVQTWSMIVRAGFEAIVQNHFGNEMVDEFFHRYTKKHAENLSIFYGITKLVQINIILKRKVCSK</sequence>
<dbReference type="InterPro" id="IPR042086">
    <property type="entry name" value="MeTrfase_capping"/>
</dbReference>
<keyword evidence="1 5" id="KW-0489">Methyltransferase</keyword>
<reference evidence="5 6" key="1">
    <citation type="submission" date="2013-09" db="EMBL/GenBank/DDBJ databases">
        <title>Corchorus capsularis genome sequencing.</title>
        <authorList>
            <person name="Alam M."/>
            <person name="Haque M.S."/>
            <person name="Islam M.S."/>
            <person name="Emdad E.M."/>
            <person name="Islam M.M."/>
            <person name="Ahmed B."/>
            <person name="Halim A."/>
            <person name="Hossen Q.M.M."/>
            <person name="Hossain M.Z."/>
            <person name="Ahmed R."/>
            <person name="Khan M.M."/>
            <person name="Islam R."/>
            <person name="Rashid M.M."/>
            <person name="Khan S.A."/>
            <person name="Rahman M.S."/>
            <person name="Alam M."/>
        </authorList>
    </citation>
    <scope>NUCLEOTIDE SEQUENCE [LARGE SCALE GENOMIC DNA]</scope>
    <source>
        <strain evidence="6">cv. CVL-1</strain>
        <tissue evidence="5">Whole seedling</tissue>
    </source>
</reference>
<evidence type="ECO:0000256" key="4">
    <source>
        <dbReference type="ARBA" id="ARBA00022842"/>
    </source>
</evidence>
<dbReference type="Proteomes" id="UP000188268">
    <property type="component" value="Unassembled WGS sequence"/>
</dbReference>
<dbReference type="OrthoDB" id="1523883at2759"/>
<dbReference type="GO" id="GO:0032259">
    <property type="term" value="P:methylation"/>
    <property type="evidence" value="ECO:0007669"/>
    <property type="project" value="UniProtKB-KW"/>
</dbReference>
<keyword evidence="3" id="KW-0479">Metal-binding</keyword>
<evidence type="ECO:0000313" key="5">
    <source>
        <dbReference type="EMBL" id="OMO55599.1"/>
    </source>
</evidence>
<dbReference type="PANTHER" id="PTHR31009">
    <property type="entry name" value="S-ADENOSYL-L-METHIONINE:CARBOXYL METHYLTRANSFERASE FAMILY PROTEIN"/>
    <property type="match status" value="1"/>
</dbReference>
<keyword evidence="4" id="KW-0460">Magnesium</keyword>
<protein>
    <submittedName>
        <fullName evidence="5">SAM dependent carboxyl methyltransferase</fullName>
    </submittedName>
</protein>
<dbReference type="Gramene" id="OMO55599">
    <property type="protein sequence ID" value="OMO55599"/>
    <property type="gene ID" value="CCACVL1_27157"/>
</dbReference>
<evidence type="ECO:0000256" key="2">
    <source>
        <dbReference type="ARBA" id="ARBA00022679"/>
    </source>
</evidence>
<dbReference type="OMA" id="SCLFDMA"/>
<dbReference type="EMBL" id="AWWV01014635">
    <property type="protein sequence ID" value="OMO55599.1"/>
    <property type="molecule type" value="Genomic_DNA"/>
</dbReference>
<evidence type="ECO:0000313" key="6">
    <source>
        <dbReference type="Proteomes" id="UP000188268"/>
    </source>
</evidence>
<dbReference type="SUPFAM" id="SSF53335">
    <property type="entry name" value="S-adenosyl-L-methionine-dependent methyltransferases"/>
    <property type="match status" value="1"/>
</dbReference>
<dbReference type="AlphaFoldDB" id="A0A1R3GBY6"/>
<comment type="caution">
    <text evidence="5">The sequence shown here is derived from an EMBL/GenBank/DDBJ whole genome shotgun (WGS) entry which is preliminary data.</text>
</comment>
<evidence type="ECO:0000256" key="1">
    <source>
        <dbReference type="ARBA" id="ARBA00022603"/>
    </source>
</evidence>
<proteinExistence type="predicted"/>
<gene>
    <name evidence="5" type="ORF">CCACVL1_27157</name>
</gene>
<evidence type="ECO:0000256" key="3">
    <source>
        <dbReference type="ARBA" id="ARBA00022723"/>
    </source>
</evidence>
<dbReference type="Pfam" id="PF03492">
    <property type="entry name" value="Methyltransf_7"/>
    <property type="match status" value="1"/>
</dbReference>